<dbReference type="Proteomes" id="UP000544122">
    <property type="component" value="Unassembled WGS sequence"/>
</dbReference>
<accession>A0A7Y4M023</accession>
<keyword evidence="2" id="KW-1185">Reference proteome</keyword>
<name>A0A7Y4M023_9BRAD</name>
<protein>
    <submittedName>
        <fullName evidence="1">Uncharacterized protein</fullName>
    </submittedName>
</protein>
<proteinExistence type="predicted"/>
<reference evidence="1 2" key="1">
    <citation type="submission" date="2020-03" db="EMBL/GenBank/DDBJ databases">
        <title>Bradyrhizobium diversity isolated from nodules of Indigofera sp.</title>
        <authorList>
            <person name="Klepa M."/>
            <person name="Helene L."/>
            <person name="Hungria M."/>
        </authorList>
    </citation>
    <scope>NUCLEOTIDE SEQUENCE [LARGE SCALE GENOMIC DNA]</scope>
    <source>
        <strain evidence="1 2">WSM 1791</strain>
    </source>
</reference>
<dbReference type="AlphaFoldDB" id="A0A7Y4M023"/>
<organism evidence="1 2">
    <name type="scientific">Bradyrhizobium australiense</name>
    <dbReference type="NCBI Taxonomy" id="2721161"/>
    <lineage>
        <taxon>Bacteria</taxon>
        <taxon>Pseudomonadati</taxon>
        <taxon>Pseudomonadota</taxon>
        <taxon>Alphaproteobacteria</taxon>
        <taxon>Hyphomicrobiales</taxon>
        <taxon>Nitrobacteraceae</taxon>
        <taxon>Bradyrhizobium</taxon>
    </lineage>
</organism>
<evidence type="ECO:0000313" key="2">
    <source>
        <dbReference type="Proteomes" id="UP000544122"/>
    </source>
</evidence>
<gene>
    <name evidence="1" type="ORF">HCN58_33550</name>
</gene>
<dbReference type="EMBL" id="JAAVLX010000016">
    <property type="protein sequence ID" value="NOJ44415.1"/>
    <property type="molecule type" value="Genomic_DNA"/>
</dbReference>
<comment type="caution">
    <text evidence="1">The sequence shown here is derived from an EMBL/GenBank/DDBJ whole genome shotgun (WGS) entry which is preliminary data.</text>
</comment>
<sequence length="166" mass="18419">MRNFIRIALLVCSAVAAVPIVLAGALWLWSWHAAAEAERFYRDHPLLGQMSSLQKSSTNASQDARKAWLDLVPLGTAREVAIAAIPNEGFECKTIVEPIADRQLRQRFLKARGLKDIANDTQGGKNRVDCQMTSPALVGHEHWIVDLQFNTGGLSEARVAKWNIFL</sequence>
<dbReference type="RefSeq" id="WP_171583603.1">
    <property type="nucleotide sequence ID" value="NZ_JAAVLX010000016.1"/>
</dbReference>
<evidence type="ECO:0000313" key="1">
    <source>
        <dbReference type="EMBL" id="NOJ44415.1"/>
    </source>
</evidence>